<comment type="similarity">
    <text evidence="4 16">Belongs to the pyruvate kinase family.</text>
</comment>
<dbReference type="NCBIfam" id="TIGR01064">
    <property type="entry name" value="pyruv_kin"/>
    <property type="match status" value="1"/>
</dbReference>
<dbReference type="InterPro" id="IPR040442">
    <property type="entry name" value="Pyrv_kinase-like_dom_sf"/>
</dbReference>
<keyword evidence="11" id="KW-0067">ATP-binding</keyword>
<comment type="caution">
    <text evidence="19">The sequence shown here is derived from an EMBL/GenBank/DDBJ whole genome shotgun (WGS) entry which is preliminary data.</text>
</comment>
<keyword evidence="10 16" id="KW-0418">Kinase</keyword>
<sequence length="483" mass="52619">MSARFRHTKIVATVGPACAGREQLLALMEAGADVFRLNFSHGEHEEKALIIDRIRELSQQRQRAVAILGDLQGPKIRVGDLEGGSMQLFRDEEVWITTEDVLGRDNLIPTGYERLPGDVRPGDRILLDDGLLELRVEEVAPPRVRCRVLVGGTLRNRKGINLPGVRVSAPALTEKDRRDLDFCLEHGVDYVALSFVRCVDEVLELKRLVGAAGPRVIAKIEKPEAVEHFDPILEAADGIMVARGDLGVEIDPEKVPLIQKRIIHQCNQAGKPVITATQMLESMVNSPRPTRAETSDVANAILDGTDAVMLSAETASGKYPVEAVAMMERIALDVETDPHLRQKMFMPLPEVAGWRSLPEAIAQAACRVAESLGAKAILAFTQTGKTASLVSKYRPAVPIYAVTPSQQARRRLALCRGVRSLRVDIEGSTEAQIDAVEASVLASGLLQRGDVVVITMGSPVSAPGTTNLMKVHRLGTGDFYEVH</sequence>
<dbReference type="GO" id="GO:0005524">
    <property type="term" value="F:ATP binding"/>
    <property type="evidence" value="ECO:0007669"/>
    <property type="project" value="UniProtKB-KW"/>
</dbReference>
<evidence type="ECO:0000256" key="1">
    <source>
        <dbReference type="ARBA" id="ARBA00001946"/>
    </source>
</evidence>
<dbReference type="GO" id="GO:0030955">
    <property type="term" value="F:potassium ion binding"/>
    <property type="evidence" value="ECO:0007669"/>
    <property type="project" value="UniProtKB-UniRule"/>
</dbReference>
<keyword evidence="7 16" id="KW-0808">Transferase</keyword>
<protein>
    <recommendedName>
        <fullName evidence="6 15">Pyruvate kinase</fullName>
        <ecNumber evidence="5 15">2.7.1.40</ecNumber>
    </recommendedName>
</protein>
<evidence type="ECO:0000256" key="6">
    <source>
        <dbReference type="ARBA" id="ARBA00018587"/>
    </source>
</evidence>
<dbReference type="Gene3D" id="2.40.33.10">
    <property type="entry name" value="PK beta-barrel domain-like"/>
    <property type="match status" value="1"/>
</dbReference>
<dbReference type="Pfam" id="PF00224">
    <property type="entry name" value="PK"/>
    <property type="match status" value="1"/>
</dbReference>
<evidence type="ECO:0000256" key="8">
    <source>
        <dbReference type="ARBA" id="ARBA00022723"/>
    </source>
</evidence>
<dbReference type="InterPro" id="IPR015793">
    <property type="entry name" value="Pyrv_Knase_brl"/>
</dbReference>
<dbReference type="SUPFAM" id="SSF51621">
    <property type="entry name" value="Phosphoenolpyruvate/pyruvate domain"/>
    <property type="match status" value="1"/>
</dbReference>
<dbReference type="Proteomes" id="UP000324159">
    <property type="component" value="Unassembled WGS sequence"/>
</dbReference>
<evidence type="ECO:0000313" key="20">
    <source>
        <dbReference type="Proteomes" id="UP000324159"/>
    </source>
</evidence>
<evidence type="ECO:0000256" key="2">
    <source>
        <dbReference type="ARBA" id="ARBA00001958"/>
    </source>
</evidence>
<accession>A0A5D3WIQ2</accession>
<dbReference type="PANTHER" id="PTHR11817">
    <property type="entry name" value="PYRUVATE KINASE"/>
    <property type="match status" value="1"/>
</dbReference>
<keyword evidence="13 16" id="KW-0324">Glycolysis</keyword>
<evidence type="ECO:0000259" key="18">
    <source>
        <dbReference type="Pfam" id="PF02887"/>
    </source>
</evidence>
<feature type="domain" description="Pyruvate kinase barrel" evidence="17">
    <location>
        <begin position="6"/>
        <end position="324"/>
    </location>
</feature>
<evidence type="ECO:0000256" key="9">
    <source>
        <dbReference type="ARBA" id="ARBA00022741"/>
    </source>
</evidence>
<name>A0A5D3WIQ2_9BACT</name>
<dbReference type="InterPro" id="IPR015795">
    <property type="entry name" value="Pyrv_Knase_C"/>
</dbReference>
<dbReference type="SUPFAM" id="SSF50800">
    <property type="entry name" value="PK beta-barrel domain-like"/>
    <property type="match status" value="1"/>
</dbReference>
<proteinExistence type="inferred from homology"/>
<comment type="catalytic activity">
    <reaction evidence="16">
        <text>pyruvate + ATP = phosphoenolpyruvate + ADP + H(+)</text>
        <dbReference type="Rhea" id="RHEA:18157"/>
        <dbReference type="ChEBI" id="CHEBI:15361"/>
        <dbReference type="ChEBI" id="CHEBI:15378"/>
        <dbReference type="ChEBI" id="CHEBI:30616"/>
        <dbReference type="ChEBI" id="CHEBI:58702"/>
        <dbReference type="ChEBI" id="CHEBI:456216"/>
        <dbReference type="EC" id="2.7.1.40"/>
    </reaction>
</comment>
<dbReference type="AlphaFoldDB" id="A0A5D3WIQ2"/>
<gene>
    <name evidence="19" type="ORF">EDC39_10983</name>
</gene>
<evidence type="ECO:0000256" key="12">
    <source>
        <dbReference type="ARBA" id="ARBA00022842"/>
    </source>
</evidence>
<dbReference type="Pfam" id="PF02887">
    <property type="entry name" value="PK_C"/>
    <property type="match status" value="1"/>
</dbReference>
<evidence type="ECO:0000256" key="11">
    <source>
        <dbReference type="ARBA" id="ARBA00022840"/>
    </source>
</evidence>
<evidence type="ECO:0000259" key="17">
    <source>
        <dbReference type="Pfam" id="PF00224"/>
    </source>
</evidence>
<dbReference type="EMBL" id="VNIB01000009">
    <property type="protein sequence ID" value="TYO97680.1"/>
    <property type="molecule type" value="Genomic_DNA"/>
</dbReference>
<keyword evidence="12 16" id="KW-0460">Magnesium</keyword>
<dbReference type="InterPro" id="IPR036918">
    <property type="entry name" value="Pyrv_Knase_C_sf"/>
</dbReference>
<feature type="domain" description="Pyruvate kinase C-terminal" evidence="18">
    <location>
        <begin position="359"/>
        <end position="472"/>
    </location>
</feature>
<dbReference type="EC" id="2.7.1.40" evidence="5 15"/>
<dbReference type="NCBIfam" id="NF004491">
    <property type="entry name" value="PRK05826.1"/>
    <property type="match status" value="1"/>
</dbReference>
<keyword evidence="8" id="KW-0479">Metal-binding</keyword>
<comment type="pathway">
    <text evidence="3 16">Carbohydrate degradation; glycolysis; pyruvate from D-glyceraldehyde 3-phosphate: step 5/5.</text>
</comment>
<evidence type="ECO:0000256" key="14">
    <source>
        <dbReference type="ARBA" id="ARBA00023317"/>
    </source>
</evidence>
<keyword evidence="20" id="KW-1185">Reference proteome</keyword>
<dbReference type="RefSeq" id="WP_148896325.1">
    <property type="nucleotide sequence ID" value="NZ_VNIB01000009.1"/>
</dbReference>
<evidence type="ECO:0000256" key="13">
    <source>
        <dbReference type="ARBA" id="ARBA00023152"/>
    </source>
</evidence>
<dbReference type="GO" id="GO:0004743">
    <property type="term" value="F:pyruvate kinase activity"/>
    <property type="evidence" value="ECO:0007669"/>
    <property type="project" value="UniProtKB-UniRule"/>
</dbReference>
<dbReference type="GO" id="GO:0000287">
    <property type="term" value="F:magnesium ion binding"/>
    <property type="evidence" value="ECO:0007669"/>
    <property type="project" value="UniProtKB-UniRule"/>
</dbReference>
<dbReference type="InterPro" id="IPR015806">
    <property type="entry name" value="Pyrv_Knase_insert_dom_sf"/>
</dbReference>
<dbReference type="InterPro" id="IPR011037">
    <property type="entry name" value="Pyrv_Knase-like_insert_dom_sf"/>
</dbReference>
<evidence type="ECO:0000256" key="3">
    <source>
        <dbReference type="ARBA" id="ARBA00004997"/>
    </source>
</evidence>
<evidence type="ECO:0000313" key="19">
    <source>
        <dbReference type="EMBL" id="TYO97680.1"/>
    </source>
</evidence>
<dbReference type="SUPFAM" id="SSF52935">
    <property type="entry name" value="PK C-terminal domain-like"/>
    <property type="match status" value="1"/>
</dbReference>
<evidence type="ECO:0000256" key="10">
    <source>
        <dbReference type="ARBA" id="ARBA00022777"/>
    </source>
</evidence>
<comment type="cofactor">
    <cofactor evidence="2">
        <name>K(+)</name>
        <dbReference type="ChEBI" id="CHEBI:29103"/>
    </cofactor>
</comment>
<evidence type="ECO:0000256" key="7">
    <source>
        <dbReference type="ARBA" id="ARBA00022679"/>
    </source>
</evidence>
<dbReference type="GO" id="GO:0016301">
    <property type="term" value="F:kinase activity"/>
    <property type="evidence" value="ECO:0007669"/>
    <property type="project" value="UniProtKB-KW"/>
</dbReference>
<dbReference type="InterPro" id="IPR001697">
    <property type="entry name" value="Pyr_Knase"/>
</dbReference>
<dbReference type="UniPathway" id="UPA00109">
    <property type="reaction ID" value="UER00188"/>
</dbReference>
<organism evidence="19 20">
    <name type="scientific">Geothermobacter ehrlichii</name>
    <dbReference type="NCBI Taxonomy" id="213224"/>
    <lineage>
        <taxon>Bacteria</taxon>
        <taxon>Pseudomonadati</taxon>
        <taxon>Thermodesulfobacteriota</taxon>
        <taxon>Desulfuromonadia</taxon>
        <taxon>Desulfuromonadales</taxon>
        <taxon>Geothermobacteraceae</taxon>
        <taxon>Geothermobacter</taxon>
    </lineage>
</organism>
<reference evidence="19 20" key="1">
    <citation type="submission" date="2019-07" db="EMBL/GenBank/DDBJ databases">
        <title>Genomic Encyclopedia of Type Strains, Phase IV (KMG-IV): sequencing the most valuable type-strain genomes for metagenomic binning, comparative biology and taxonomic classification.</title>
        <authorList>
            <person name="Goeker M."/>
        </authorList>
    </citation>
    <scope>NUCLEOTIDE SEQUENCE [LARGE SCALE GENOMIC DNA]</scope>
    <source>
        <strain evidence="19 20">SS015</strain>
    </source>
</reference>
<comment type="cofactor">
    <cofactor evidence="1">
        <name>Mg(2+)</name>
        <dbReference type="ChEBI" id="CHEBI:18420"/>
    </cofactor>
</comment>
<dbReference type="OrthoDB" id="9812123at2"/>
<evidence type="ECO:0000256" key="4">
    <source>
        <dbReference type="ARBA" id="ARBA00008663"/>
    </source>
</evidence>
<dbReference type="FunFam" id="2.40.33.10:FF:000001">
    <property type="entry name" value="Pyruvate kinase"/>
    <property type="match status" value="1"/>
</dbReference>
<dbReference type="FunFam" id="3.20.20.60:FF:000025">
    <property type="entry name" value="Pyruvate kinase"/>
    <property type="match status" value="1"/>
</dbReference>
<keyword evidence="9" id="KW-0547">Nucleotide-binding</keyword>
<dbReference type="InterPro" id="IPR015813">
    <property type="entry name" value="Pyrv/PenolPyrv_kinase-like_dom"/>
</dbReference>
<evidence type="ECO:0000256" key="15">
    <source>
        <dbReference type="NCBIfam" id="TIGR01064"/>
    </source>
</evidence>
<evidence type="ECO:0000256" key="5">
    <source>
        <dbReference type="ARBA" id="ARBA00012142"/>
    </source>
</evidence>
<keyword evidence="14 19" id="KW-0670">Pyruvate</keyword>
<dbReference type="Gene3D" id="3.20.20.60">
    <property type="entry name" value="Phosphoenolpyruvate-binding domains"/>
    <property type="match status" value="1"/>
</dbReference>
<evidence type="ECO:0000256" key="16">
    <source>
        <dbReference type="RuleBase" id="RU000504"/>
    </source>
</evidence>
<dbReference type="PRINTS" id="PR01050">
    <property type="entry name" value="PYRUVTKNASE"/>
</dbReference>
<dbReference type="Gene3D" id="3.40.1380.20">
    <property type="entry name" value="Pyruvate kinase, C-terminal domain"/>
    <property type="match status" value="1"/>
</dbReference>
<dbReference type="NCBIfam" id="NF004978">
    <property type="entry name" value="PRK06354.1"/>
    <property type="match status" value="1"/>
</dbReference>